<proteinExistence type="predicted"/>
<evidence type="ECO:0000313" key="2">
    <source>
        <dbReference type="EMBL" id="TVU23512.1"/>
    </source>
</evidence>
<name>A0A5J9UIH4_9POAL</name>
<sequence>MVESVRDSRSDDGRSMGAVASVLVNVLHAGTSSCQVRSHPARPQPNSPAPRNKLGSPRPPLIPPRSSCDPPRKAMAKPSLRALAAAASAAAARLAAASSSSSSASAAAARLAAASSSSSSASAAVASPGVASAMAYFPGVYSSELLLLALRASISSAARRAVLDQIARGGPIISFEGLVGDYQMAVEAALEEEELRFPCASAACESGSASSTAPRLYAPSSSRLFAIYAADWVRSAPGPTSAAAATQGARAFAPLTRSSPAPTSTAGQAAASMSSFVTLTAPSLARGYATNHDEDVDELIRRMTSIQLNSDDELRFRIAFHKKFFPYWTAILVSEYLQYQTYSFEECVHILKVIYPKLGPQKEAVHVLLKEDMDCNEANEGSDPALNLALAKLDVLIKKQAAQDKVLLAMKEAAERKTDFSKAITYLGAIARFFGF</sequence>
<protein>
    <submittedName>
        <fullName evidence="2">Uncharacterized protein</fullName>
    </submittedName>
</protein>
<dbReference type="AlphaFoldDB" id="A0A5J9UIH4"/>
<feature type="region of interest" description="Disordered" evidence="1">
    <location>
        <begin position="33"/>
        <end position="75"/>
    </location>
</feature>
<evidence type="ECO:0000256" key="1">
    <source>
        <dbReference type="SAM" id="MobiDB-lite"/>
    </source>
</evidence>
<gene>
    <name evidence="2" type="ORF">EJB05_25886</name>
</gene>
<dbReference type="PROSITE" id="PS51257">
    <property type="entry name" value="PROKAR_LIPOPROTEIN"/>
    <property type="match status" value="1"/>
</dbReference>
<comment type="caution">
    <text evidence="2">The sequence shown here is derived from an EMBL/GenBank/DDBJ whole genome shotgun (WGS) entry which is preliminary data.</text>
</comment>
<evidence type="ECO:0000313" key="3">
    <source>
        <dbReference type="Proteomes" id="UP000324897"/>
    </source>
</evidence>
<accession>A0A5J9UIH4</accession>
<dbReference type="Gramene" id="TVU23512">
    <property type="protein sequence ID" value="TVU23512"/>
    <property type="gene ID" value="EJB05_25886"/>
</dbReference>
<organism evidence="2 3">
    <name type="scientific">Eragrostis curvula</name>
    <name type="common">weeping love grass</name>
    <dbReference type="NCBI Taxonomy" id="38414"/>
    <lineage>
        <taxon>Eukaryota</taxon>
        <taxon>Viridiplantae</taxon>
        <taxon>Streptophyta</taxon>
        <taxon>Embryophyta</taxon>
        <taxon>Tracheophyta</taxon>
        <taxon>Spermatophyta</taxon>
        <taxon>Magnoliopsida</taxon>
        <taxon>Liliopsida</taxon>
        <taxon>Poales</taxon>
        <taxon>Poaceae</taxon>
        <taxon>PACMAD clade</taxon>
        <taxon>Chloridoideae</taxon>
        <taxon>Eragrostideae</taxon>
        <taxon>Eragrostidinae</taxon>
        <taxon>Eragrostis</taxon>
    </lineage>
</organism>
<dbReference type="EMBL" id="RWGY01000013">
    <property type="protein sequence ID" value="TVU23512.1"/>
    <property type="molecule type" value="Genomic_DNA"/>
</dbReference>
<dbReference type="Proteomes" id="UP000324897">
    <property type="component" value="Chromosome 2"/>
</dbReference>
<reference evidence="2 3" key="1">
    <citation type="journal article" date="2019" name="Sci. Rep.">
        <title>A high-quality genome of Eragrostis curvula grass provides insights into Poaceae evolution and supports new strategies to enhance forage quality.</title>
        <authorList>
            <person name="Carballo J."/>
            <person name="Santos B.A.C.M."/>
            <person name="Zappacosta D."/>
            <person name="Garbus I."/>
            <person name="Selva J.P."/>
            <person name="Gallo C.A."/>
            <person name="Diaz A."/>
            <person name="Albertini E."/>
            <person name="Caccamo M."/>
            <person name="Echenique V."/>
        </authorList>
    </citation>
    <scope>NUCLEOTIDE SEQUENCE [LARGE SCALE GENOMIC DNA]</scope>
    <source>
        <strain evidence="3">cv. Victoria</strain>
        <tissue evidence="2">Leaf</tissue>
    </source>
</reference>
<keyword evidence="3" id="KW-1185">Reference proteome</keyword>